<evidence type="ECO:0000256" key="4">
    <source>
        <dbReference type="SAM" id="MobiDB-lite"/>
    </source>
</evidence>
<feature type="region of interest" description="Disordered" evidence="4">
    <location>
        <begin position="34"/>
        <end position="58"/>
    </location>
</feature>
<evidence type="ECO:0000256" key="2">
    <source>
        <dbReference type="ARBA" id="ARBA00009348"/>
    </source>
</evidence>
<keyword evidence="7" id="KW-1185">Reference proteome</keyword>
<sequence>MPASLSSRLHSGAVGFALAVVLIAGTAVSDTTHLRQTAQEDPPHPDFPHGAGADPNAPAMALASDWNVLNWGPGPIATGPMAFGYDTVVDGQTKKRILVATGSNADVASANTQSNLSISEDSGLSFPTTTKGEEVTGLNMARLPDGSLIAVDFIPEWADAAKTKVNILTRYSKDGGKTWRLRKGLFTPPAGEVFGGTDRGLRVHRNPIVLADGTILVPMYTVYQSQRIRSSNIMQSTDGGESWTQRSRITAAIGVNEVGWSYTADGGMVAALRTESAPNSLMVSYSHDDAKTWTQATPLLGPDGKQVVGINPHVVLQPNGVLLLATGRPDDRVMVSYDGLGRTWNDAQVVYANAPSTTGNGRFDGASGNNSIVNVGANRTIYFGDKCHVWGCGAFNEQFGSYARYVSAVTPGTGKLDLATAVRTGVATVTGKFAKEDKRFPETRPEGAFDGSSSSTAVAVLQERKPDRAPSMTVKLDQPYSIARIGLMLGGGVPTDATVALSVDGTTWSAPVIVASQRVDRALHYTDFPAQKAQYVRVTGAAGRTTTVTELEVYANDVLTFENDPIFNVPRGFTEAQHAWTTDVPPQVGTTEMGGFQSRTALRLWDKWFDYNATATKLTADVEHQTTSFDWGVSDHRGPFVFGLKGHADDTGTTPWLFRIADSPTAQRLEVFDGTTWSSLGNLNAKIALFTWAKISVDATLTEATVKINGQSFTTTTRAQASDTLAGVYFSTGEPLAYGLTFFIDNLRIA</sequence>
<dbReference type="PANTHER" id="PTHR10628">
    <property type="entry name" value="SIALIDASE"/>
    <property type="match status" value="1"/>
</dbReference>
<comment type="caution">
    <text evidence="6">The sequence shown here is derived from an EMBL/GenBank/DDBJ whole genome shotgun (WGS) entry which is preliminary data.</text>
</comment>
<comment type="catalytic activity">
    <reaction evidence="1">
        <text>Hydrolysis of alpha-(2-&gt;3)-, alpha-(2-&gt;6)-, alpha-(2-&gt;8)- glycosidic linkages of terminal sialic acid residues in oligosaccharides, glycoproteins, glycolipids, colominic acid and synthetic substrates.</text>
        <dbReference type="EC" id="3.2.1.18"/>
    </reaction>
</comment>
<accession>A0ABV7Y2N5</accession>
<dbReference type="RefSeq" id="WP_205122119.1">
    <property type="nucleotide sequence ID" value="NZ_JAFBCM010000001.1"/>
</dbReference>
<dbReference type="Gene3D" id="2.60.120.260">
    <property type="entry name" value="Galactose-binding domain-like"/>
    <property type="match status" value="1"/>
</dbReference>
<reference evidence="7" key="1">
    <citation type="journal article" date="2019" name="Int. J. Syst. Evol. Microbiol.">
        <title>The Global Catalogue of Microorganisms (GCM) 10K type strain sequencing project: providing services to taxonomists for standard genome sequencing and annotation.</title>
        <authorList>
            <consortium name="The Broad Institute Genomics Platform"/>
            <consortium name="The Broad Institute Genome Sequencing Center for Infectious Disease"/>
            <person name="Wu L."/>
            <person name="Ma J."/>
        </authorList>
    </citation>
    <scope>NUCLEOTIDE SEQUENCE [LARGE SCALE GENOMIC DNA]</scope>
    <source>
        <strain evidence="7">CGMCC 4.7241</strain>
    </source>
</reference>
<proteinExistence type="inferred from homology"/>
<dbReference type="InterPro" id="IPR036278">
    <property type="entry name" value="Sialidase_sf"/>
</dbReference>
<keyword evidence="6" id="KW-0378">Hydrolase</keyword>
<name>A0ABV7Y2N5_9ACTN</name>
<dbReference type="InterPro" id="IPR011040">
    <property type="entry name" value="Sialidase"/>
</dbReference>
<evidence type="ECO:0000256" key="3">
    <source>
        <dbReference type="ARBA" id="ARBA00012733"/>
    </source>
</evidence>
<dbReference type="InterPro" id="IPR008979">
    <property type="entry name" value="Galactose-bd-like_sf"/>
</dbReference>
<dbReference type="CDD" id="cd15482">
    <property type="entry name" value="Sialidase_non-viral"/>
    <property type="match status" value="1"/>
</dbReference>
<organism evidence="6 7">
    <name type="scientific">Tenggerimyces flavus</name>
    <dbReference type="NCBI Taxonomy" id="1708749"/>
    <lineage>
        <taxon>Bacteria</taxon>
        <taxon>Bacillati</taxon>
        <taxon>Actinomycetota</taxon>
        <taxon>Actinomycetes</taxon>
        <taxon>Propionibacteriales</taxon>
        <taxon>Nocardioidaceae</taxon>
        <taxon>Tenggerimyces</taxon>
    </lineage>
</organism>
<feature type="domain" description="Sialidase" evidence="5">
    <location>
        <begin position="144"/>
        <end position="350"/>
    </location>
</feature>
<dbReference type="EC" id="3.2.1.18" evidence="3"/>
<evidence type="ECO:0000313" key="7">
    <source>
        <dbReference type="Proteomes" id="UP001595699"/>
    </source>
</evidence>
<dbReference type="SUPFAM" id="SSF50939">
    <property type="entry name" value="Sialidases"/>
    <property type="match status" value="1"/>
</dbReference>
<gene>
    <name evidence="6" type="ORF">ACFOUW_01475</name>
</gene>
<dbReference type="SUPFAM" id="SSF49785">
    <property type="entry name" value="Galactose-binding domain-like"/>
    <property type="match status" value="1"/>
</dbReference>
<keyword evidence="6" id="KW-0326">Glycosidase</keyword>
<protein>
    <recommendedName>
        <fullName evidence="3">exo-alpha-sialidase</fullName>
        <ecNumber evidence="3">3.2.1.18</ecNumber>
    </recommendedName>
</protein>
<dbReference type="Pfam" id="PF13088">
    <property type="entry name" value="BNR_2"/>
    <property type="match status" value="1"/>
</dbReference>
<evidence type="ECO:0000256" key="1">
    <source>
        <dbReference type="ARBA" id="ARBA00000427"/>
    </source>
</evidence>
<dbReference type="InterPro" id="IPR026856">
    <property type="entry name" value="Sialidase_fam"/>
</dbReference>
<dbReference type="EMBL" id="JBHRZH010000001">
    <property type="protein sequence ID" value="MFC3759496.1"/>
    <property type="molecule type" value="Genomic_DNA"/>
</dbReference>
<dbReference type="GO" id="GO:0016798">
    <property type="term" value="F:hydrolase activity, acting on glycosyl bonds"/>
    <property type="evidence" value="ECO:0007669"/>
    <property type="project" value="UniProtKB-KW"/>
</dbReference>
<dbReference type="Gene3D" id="2.120.10.10">
    <property type="match status" value="1"/>
</dbReference>
<comment type="similarity">
    <text evidence="2">Belongs to the glycosyl hydrolase 33 family.</text>
</comment>
<dbReference type="Proteomes" id="UP001595699">
    <property type="component" value="Unassembled WGS sequence"/>
</dbReference>
<evidence type="ECO:0000259" key="5">
    <source>
        <dbReference type="Pfam" id="PF13088"/>
    </source>
</evidence>
<dbReference type="PANTHER" id="PTHR10628:SF30">
    <property type="entry name" value="EXO-ALPHA-SIALIDASE"/>
    <property type="match status" value="1"/>
</dbReference>
<evidence type="ECO:0000313" key="6">
    <source>
        <dbReference type="EMBL" id="MFC3759496.1"/>
    </source>
</evidence>